<dbReference type="PROSITE" id="PS00600">
    <property type="entry name" value="AA_TRANSFER_CLASS_3"/>
    <property type="match status" value="1"/>
</dbReference>
<accession>A0A160VHS3</accession>
<dbReference type="InterPro" id="IPR015421">
    <property type="entry name" value="PyrdxlP-dep_Trfase_major"/>
</dbReference>
<evidence type="ECO:0000256" key="6">
    <source>
        <dbReference type="ARBA" id="ARBA00023235"/>
    </source>
</evidence>
<evidence type="ECO:0000256" key="3">
    <source>
        <dbReference type="ARBA" id="ARBA00008981"/>
    </source>
</evidence>
<dbReference type="AlphaFoldDB" id="A0A160VHS3"/>
<dbReference type="FunFam" id="3.40.640.10:FF:000021">
    <property type="entry name" value="Glutamate-1-semialdehyde 2,1-aminomutase"/>
    <property type="match status" value="1"/>
</dbReference>
<dbReference type="GO" id="GO:0042286">
    <property type="term" value="F:glutamate-1-semialdehyde 2,1-aminomutase activity"/>
    <property type="evidence" value="ECO:0007669"/>
    <property type="project" value="UniProtKB-EC"/>
</dbReference>
<dbReference type="CDD" id="cd00610">
    <property type="entry name" value="OAT_like"/>
    <property type="match status" value="1"/>
</dbReference>
<evidence type="ECO:0000256" key="5">
    <source>
        <dbReference type="ARBA" id="ARBA00022898"/>
    </source>
</evidence>
<organism evidence="8">
    <name type="scientific">hydrothermal vent metagenome</name>
    <dbReference type="NCBI Taxonomy" id="652676"/>
    <lineage>
        <taxon>unclassified sequences</taxon>
        <taxon>metagenomes</taxon>
        <taxon>ecological metagenomes</taxon>
    </lineage>
</organism>
<dbReference type="PANTHER" id="PTHR43713:SF3">
    <property type="entry name" value="GLUTAMATE-1-SEMIALDEHYDE 2,1-AMINOMUTASE 1, CHLOROPLASTIC-RELATED"/>
    <property type="match status" value="1"/>
</dbReference>
<dbReference type="EC" id="5.4.3.8" evidence="4"/>
<comment type="similarity">
    <text evidence="3">Belongs to the class-III pyridoxal-phosphate-dependent aminotransferase family. HemL subfamily.</text>
</comment>
<keyword evidence="8" id="KW-0032">Aminotransferase</keyword>
<dbReference type="Gene3D" id="3.90.1150.10">
    <property type="entry name" value="Aspartate Aminotransferase, domain 1"/>
    <property type="match status" value="1"/>
</dbReference>
<dbReference type="SUPFAM" id="SSF53383">
    <property type="entry name" value="PLP-dependent transferases"/>
    <property type="match status" value="1"/>
</dbReference>
<comment type="cofactor">
    <cofactor evidence="1">
        <name>pyridoxal 5'-phosphate</name>
        <dbReference type="ChEBI" id="CHEBI:597326"/>
    </cofactor>
</comment>
<dbReference type="InterPro" id="IPR015422">
    <property type="entry name" value="PyrdxlP-dep_Trfase_small"/>
</dbReference>
<sequence>MSYSRKKSQPIFNRALNVLVKGVSSNFRFLGENETPIIARGKGARIWDADGNEFIDYRLGWGPIILGHADERVNQAVADHLENGTTFAATTELEVMVAEKLVNMIPGMEKLRFTNTGTEATMHALRTARGYTNKEKFIKFEGQYHGAHDYVLFSTASSPISAMGARTSPIPVQVGSGIPDKIRDYVYCLPFNDFDAVEQCVKDHHGDVAAMFVEPCLGNIAGIEPENGFLAHLKTLCNEYNIVLVFDEVKTGFRLANGGAREAYGVIPDISTYAKSLGNGFPVAAFGGKGEVMDVIGGGSVTHAGTFGANGVSMAAANAVLDILSESPVLKNLAEKGKRLKAGLDQVLTNADVPHQMSGHPNIQGFLITEKPVKEVRDLAYCDDDVYEAIMNNMYDRGVWAENDPREPWFLCAAHSDEIIDETLNKFQDSVQAAIHS</sequence>
<dbReference type="NCBIfam" id="NF041362">
    <property type="entry name" value="GntE_guanitoxin"/>
    <property type="match status" value="1"/>
</dbReference>
<dbReference type="Gene3D" id="3.40.640.10">
    <property type="entry name" value="Type I PLP-dependent aspartate aminotransferase-like (Major domain)"/>
    <property type="match status" value="1"/>
</dbReference>
<gene>
    <name evidence="8" type="ORF">MGWOODY_Mmi1548</name>
</gene>
<dbReference type="EMBL" id="FAXC01000344">
    <property type="protein sequence ID" value="CUV10042.1"/>
    <property type="molecule type" value="Genomic_DNA"/>
</dbReference>
<keyword evidence="6 8" id="KW-0413">Isomerase</keyword>
<keyword evidence="8" id="KW-0808">Transferase</keyword>
<name>A0A160VHS3_9ZZZZ</name>
<dbReference type="NCBIfam" id="NF000818">
    <property type="entry name" value="PRK00062.1"/>
    <property type="match status" value="1"/>
</dbReference>
<reference evidence="8" key="1">
    <citation type="submission" date="2015-10" db="EMBL/GenBank/DDBJ databases">
        <authorList>
            <person name="Gilbert D.G."/>
        </authorList>
    </citation>
    <scope>NUCLEOTIDE SEQUENCE</scope>
</reference>
<dbReference type="Pfam" id="PF00202">
    <property type="entry name" value="Aminotran_3"/>
    <property type="match status" value="1"/>
</dbReference>
<evidence type="ECO:0000256" key="7">
    <source>
        <dbReference type="ARBA" id="ARBA00023244"/>
    </source>
</evidence>
<dbReference type="InterPro" id="IPR015424">
    <property type="entry name" value="PyrdxlP-dep_Trfase"/>
</dbReference>
<evidence type="ECO:0000256" key="4">
    <source>
        <dbReference type="ARBA" id="ARBA00012143"/>
    </source>
</evidence>
<dbReference type="GO" id="GO:0008483">
    <property type="term" value="F:transaminase activity"/>
    <property type="evidence" value="ECO:0007669"/>
    <property type="project" value="UniProtKB-KW"/>
</dbReference>
<protein>
    <recommendedName>
        <fullName evidence="4">glutamate-1-semialdehyde 2,1-aminomutase</fullName>
        <ecNumber evidence="4">5.4.3.8</ecNumber>
    </recommendedName>
</protein>
<comment type="pathway">
    <text evidence="2">Porphyrin-containing compound metabolism; protoporphyrin-IX biosynthesis; 5-aminolevulinate from L-glutamyl-tRNA(Glu): step 2/2.</text>
</comment>
<dbReference type="InterPro" id="IPR005814">
    <property type="entry name" value="Aminotrans_3"/>
</dbReference>
<proteinExistence type="inferred from homology"/>
<keyword evidence="7" id="KW-0627">Porphyrin biosynthesis</keyword>
<evidence type="ECO:0000256" key="2">
    <source>
        <dbReference type="ARBA" id="ARBA00004819"/>
    </source>
</evidence>
<dbReference type="PANTHER" id="PTHR43713">
    <property type="entry name" value="GLUTAMATE-1-SEMIALDEHYDE 2,1-AMINOMUTASE"/>
    <property type="match status" value="1"/>
</dbReference>
<dbReference type="InterPro" id="IPR049704">
    <property type="entry name" value="Aminotrans_3_PPA_site"/>
</dbReference>
<dbReference type="GO" id="GO:0006779">
    <property type="term" value="P:porphyrin-containing compound biosynthetic process"/>
    <property type="evidence" value="ECO:0007669"/>
    <property type="project" value="UniProtKB-KW"/>
</dbReference>
<evidence type="ECO:0000313" key="8">
    <source>
        <dbReference type="EMBL" id="CUV10042.1"/>
    </source>
</evidence>
<evidence type="ECO:0000256" key="1">
    <source>
        <dbReference type="ARBA" id="ARBA00001933"/>
    </source>
</evidence>
<dbReference type="GO" id="GO:0030170">
    <property type="term" value="F:pyridoxal phosphate binding"/>
    <property type="evidence" value="ECO:0007669"/>
    <property type="project" value="InterPro"/>
</dbReference>
<keyword evidence="5" id="KW-0663">Pyridoxal phosphate</keyword>